<dbReference type="EMBL" id="CH933809">
    <property type="protein sequence ID" value="KRG06621.1"/>
    <property type="molecule type" value="Genomic_DNA"/>
</dbReference>
<accession>A0A0Q9XDY9</accession>
<reference evidence="3 4" key="1">
    <citation type="journal article" date="2007" name="Nature">
        <title>Evolution of genes and genomes on the Drosophila phylogeny.</title>
        <authorList>
            <consortium name="Drosophila 12 Genomes Consortium"/>
            <person name="Clark A.G."/>
            <person name="Eisen M.B."/>
            <person name="Smith D.R."/>
            <person name="Bergman C.M."/>
            <person name="Oliver B."/>
            <person name="Markow T.A."/>
            <person name="Kaufman T.C."/>
            <person name="Kellis M."/>
            <person name="Gelbart W."/>
            <person name="Iyer V.N."/>
            <person name="Pollard D.A."/>
            <person name="Sackton T.B."/>
            <person name="Larracuente A.M."/>
            <person name="Singh N.D."/>
            <person name="Abad J.P."/>
            <person name="Abt D.N."/>
            <person name="Adryan B."/>
            <person name="Aguade M."/>
            <person name="Akashi H."/>
            <person name="Anderson W.W."/>
            <person name="Aquadro C.F."/>
            <person name="Ardell D.H."/>
            <person name="Arguello R."/>
            <person name="Artieri C.G."/>
            <person name="Barbash D.A."/>
            <person name="Barker D."/>
            <person name="Barsanti P."/>
            <person name="Batterham P."/>
            <person name="Batzoglou S."/>
            <person name="Begun D."/>
            <person name="Bhutkar A."/>
            <person name="Blanco E."/>
            <person name="Bosak S.A."/>
            <person name="Bradley R.K."/>
            <person name="Brand A.D."/>
            <person name="Brent M.R."/>
            <person name="Brooks A.N."/>
            <person name="Brown R.H."/>
            <person name="Butlin R.K."/>
            <person name="Caggese C."/>
            <person name="Calvi B.R."/>
            <person name="Bernardo de Carvalho A."/>
            <person name="Caspi A."/>
            <person name="Castrezana S."/>
            <person name="Celniker S.E."/>
            <person name="Chang J.L."/>
            <person name="Chapple C."/>
            <person name="Chatterji S."/>
            <person name="Chinwalla A."/>
            <person name="Civetta A."/>
            <person name="Clifton S.W."/>
            <person name="Comeron J.M."/>
            <person name="Costello J.C."/>
            <person name="Coyne J.A."/>
            <person name="Daub J."/>
            <person name="David R.G."/>
            <person name="Delcher A.L."/>
            <person name="Delehaunty K."/>
            <person name="Do C.B."/>
            <person name="Ebling H."/>
            <person name="Edwards K."/>
            <person name="Eickbush T."/>
            <person name="Evans J.D."/>
            <person name="Filipski A."/>
            <person name="Findeiss S."/>
            <person name="Freyhult E."/>
            <person name="Fulton L."/>
            <person name="Fulton R."/>
            <person name="Garcia A.C."/>
            <person name="Gardiner A."/>
            <person name="Garfield D.A."/>
            <person name="Garvin B.E."/>
            <person name="Gibson G."/>
            <person name="Gilbert D."/>
            <person name="Gnerre S."/>
            <person name="Godfrey J."/>
            <person name="Good R."/>
            <person name="Gotea V."/>
            <person name="Gravely B."/>
            <person name="Greenberg A.J."/>
            <person name="Griffiths-Jones S."/>
            <person name="Gross S."/>
            <person name="Guigo R."/>
            <person name="Gustafson E.A."/>
            <person name="Haerty W."/>
            <person name="Hahn M.W."/>
            <person name="Halligan D.L."/>
            <person name="Halpern A.L."/>
            <person name="Halter G.M."/>
            <person name="Han M.V."/>
            <person name="Heger A."/>
            <person name="Hillier L."/>
            <person name="Hinrichs A.S."/>
            <person name="Holmes I."/>
            <person name="Hoskins R.A."/>
            <person name="Hubisz M.J."/>
            <person name="Hultmark D."/>
            <person name="Huntley M.A."/>
            <person name="Jaffe D.B."/>
            <person name="Jagadeeshan S."/>
            <person name="Jeck W.R."/>
            <person name="Johnson J."/>
            <person name="Jones C.D."/>
            <person name="Jordan W.C."/>
            <person name="Karpen G.H."/>
            <person name="Kataoka E."/>
            <person name="Keightley P.D."/>
            <person name="Kheradpour P."/>
            <person name="Kirkness E.F."/>
            <person name="Koerich L.B."/>
            <person name="Kristiansen K."/>
            <person name="Kudrna D."/>
            <person name="Kulathinal R.J."/>
            <person name="Kumar S."/>
            <person name="Kwok R."/>
            <person name="Lander E."/>
            <person name="Langley C.H."/>
            <person name="Lapoint R."/>
            <person name="Lazzaro B.P."/>
            <person name="Lee S.J."/>
            <person name="Levesque L."/>
            <person name="Li R."/>
            <person name="Lin C.F."/>
            <person name="Lin M.F."/>
            <person name="Lindblad-Toh K."/>
            <person name="Llopart A."/>
            <person name="Long M."/>
            <person name="Low L."/>
            <person name="Lozovsky E."/>
            <person name="Lu J."/>
            <person name="Luo M."/>
            <person name="Machado C.A."/>
            <person name="Makalowski W."/>
            <person name="Marzo M."/>
            <person name="Matsuda M."/>
            <person name="Matzkin L."/>
            <person name="McAllister B."/>
            <person name="McBride C.S."/>
            <person name="McKernan B."/>
            <person name="McKernan K."/>
            <person name="Mendez-Lago M."/>
            <person name="Minx P."/>
            <person name="Mollenhauer M.U."/>
            <person name="Montooth K."/>
            <person name="Mount S.M."/>
            <person name="Mu X."/>
            <person name="Myers E."/>
            <person name="Negre B."/>
            <person name="Newfeld S."/>
            <person name="Nielsen R."/>
            <person name="Noor M.A."/>
            <person name="O'Grady P."/>
            <person name="Pachter L."/>
            <person name="Papaceit M."/>
            <person name="Parisi M.J."/>
            <person name="Parisi M."/>
            <person name="Parts L."/>
            <person name="Pedersen J.S."/>
            <person name="Pesole G."/>
            <person name="Phillippy A.M."/>
            <person name="Ponting C.P."/>
            <person name="Pop M."/>
            <person name="Porcelli D."/>
            <person name="Powell J.R."/>
            <person name="Prohaska S."/>
            <person name="Pruitt K."/>
            <person name="Puig M."/>
            <person name="Quesneville H."/>
            <person name="Ram K.R."/>
            <person name="Rand D."/>
            <person name="Rasmussen M.D."/>
            <person name="Reed L.K."/>
            <person name="Reenan R."/>
            <person name="Reily A."/>
            <person name="Remington K.A."/>
            <person name="Rieger T.T."/>
            <person name="Ritchie M.G."/>
            <person name="Robin C."/>
            <person name="Rogers Y.H."/>
            <person name="Rohde C."/>
            <person name="Rozas J."/>
            <person name="Rubenfield M.J."/>
            <person name="Ruiz A."/>
            <person name="Russo S."/>
            <person name="Salzberg S.L."/>
            <person name="Sanchez-Gracia A."/>
            <person name="Saranga D.J."/>
            <person name="Sato H."/>
            <person name="Schaeffer S.W."/>
            <person name="Schatz M.C."/>
            <person name="Schlenke T."/>
            <person name="Schwartz R."/>
            <person name="Segarra C."/>
            <person name="Singh R.S."/>
            <person name="Sirot L."/>
            <person name="Sirota M."/>
            <person name="Sisneros N.B."/>
            <person name="Smith C.D."/>
            <person name="Smith T.F."/>
            <person name="Spieth J."/>
            <person name="Stage D.E."/>
            <person name="Stark A."/>
            <person name="Stephan W."/>
            <person name="Strausberg R.L."/>
            <person name="Strempel S."/>
            <person name="Sturgill D."/>
            <person name="Sutton G."/>
            <person name="Sutton G.G."/>
            <person name="Tao W."/>
            <person name="Teichmann S."/>
            <person name="Tobari Y.N."/>
            <person name="Tomimura Y."/>
            <person name="Tsolas J.M."/>
            <person name="Valente V.L."/>
            <person name="Venter E."/>
            <person name="Venter J.C."/>
            <person name="Vicario S."/>
            <person name="Vieira F.G."/>
            <person name="Vilella A.J."/>
            <person name="Villasante A."/>
            <person name="Walenz B."/>
            <person name="Wang J."/>
            <person name="Wasserman M."/>
            <person name="Watts T."/>
            <person name="Wilson D."/>
            <person name="Wilson R.K."/>
            <person name="Wing R.A."/>
            <person name="Wolfner M.F."/>
            <person name="Wong A."/>
            <person name="Wong G.K."/>
            <person name="Wu C.I."/>
            <person name="Wu G."/>
            <person name="Yamamoto D."/>
            <person name="Yang H.P."/>
            <person name="Yang S.P."/>
            <person name="Yorke J.A."/>
            <person name="Yoshida K."/>
            <person name="Zdobnov E."/>
            <person name="Zhang P."/>
            <person name="Zhang Y."/>
            <person name="Zimin A.V."/>
            <person name="Baldwin J."/>
            <person name="Abdouelleil A."/>
            <person name="Abdulkadir J."/>
            <person name="Abebe A."/>
            <person name="Abera B."/>
            <person name="Abreu J."/>
            <person name="Acer S.C."/>
            <person name="Aftuck L."/>
            <person name="Alexander A."/>
            <person name="An P."/>
            <person name="Anderson E."/>
            <person name="Anderson S."/>
            <person name="Arachi H."/>
            <person name="Azer M."/>
            <person name="Bachantsang P."/>
            <person name="Barry A."/>
            <person name="Bayul T."/>
            <person name="Berlin A."/>
            <person name="Bessette D."/>
            <person name="Bloom T."/>
            <person name="Blye J."/>
            <person name="Boguslavskiy L."/>
            <person name="Bonnet C."/>
            <person name="Boukhgalter B."/>
            <person name="Bourzgui I."/>
            <person name="Brown A."/>
            <person name="Cahill P."/>
            <person name="Channer S."/>
            <person name="Cheshatsang Y."/>
            <person name="Chuda L."/>
            <person name="Citroen M."/>
            <person name="Collymore A."/>
            <person name="Cooke P."/>
            <person name="Costello M."/>
            <person name="D'Aco K."/>
            <person name="Daza R."/>
            <person name="De Haan G."/>
            <person name="DeGray S."/>
            <person name="DeMaso C."/>
            <person name="Dhargay N."/>
            <person name="Dooley K."/>
            <person name="Dooley E."/>
            <person name="Doricent M."/>
            <person name="Dorje P."/>
            <person name="Dorjee K."/>
            <person name="Dupes A."/>
            <person name="Elong R."/>
            <person name="Falk J."/>
            <person name="Farina A."/>
            <person name="Faro S."/>
            <person name="Ferguson D."/>
            <person name="Fisher S."/>
            <person name="Foley C.D."/>
            <person name="Franke A."/>
            <person name="Friedrich D."/>
            <person name="Gadbois L."/>
            <person name="Gearin G."/>
            <person name="Gearin C.R."/>
            <person name="Giannoukos G."/>
            <person name="Goode T."/>
            <person name="Graham J."/>
            <person name="Grandbois E."/>
            <person name="Grewal S."/>
            <person name="Gyaltsen K."/>
            <person name="Hafez N."/>
            <person name="Hagos B."/>
            <person name="Hall J."/>
            <person name="Henson C."/>
            <person name="Hollinger A."/>
            <person name="Honan T."/>
            <person name="Huard M.D."/>
            <person name="Hughes L."/>
            <person name="Hurhula B."/>
            <person name="Husby M.E."/>
            <person name="Kamat A."/>
            <person name="Kanga B."/>
            <person name="Kashin S."/>
            <person name="Khazanovich D."/>
            <person name="Kisner P."/>
            <person name="Lance K."/>
            <person name="Lara M."/>
            <person name="Lee W."/>
            <person name="Lennon N."/>
            <person name="Letendre F."/>
            <person name="LeVine R."/>
            <person name="Lipovsky A."/>
            <person name="Liu X."/>
            <person name="Liu J."/>
            <person name="Liu S."/>
            <person name="Lokyitsang T."/>
            <person name="Lokyitsang Y."/>
            <person name="Lubonja R."/>
            <person name="Lui A."/>
            <person name="MacDonald P."/>
            <person name="Magnisalis V."/>
            <person name="Maru K."/>
            <person name="Matthews C."/>
            <person name="McCusker W."/>
            <person name="McDonough S."/>
            <person name="Mehta T."/>
            <person name="Meldrim J."/>
            <person name="Meneus L."/>
            <person name="Mihai O."/>
            <person name="Mihalev A."/>
            <person name="Mihova T."/>
            <person name="Mittelman R."/>
            <person name="Mlenga V."/>
            <person name="Montmayeur A."/>
            <person name="Mulrain L."/>
            <person name="Navidi A."/>
            <person name="Naylor J."/>
            <person name="Negash T."/>
            <person name="Nguyen T."/>
            <person name="Nguyen N."/>
            <person name="Nicol R."/>
            <person name="Norbu C."/>
            <person name="Norbu N."/>
            <person name="Novod N."/>
            <person name="O'Neill B."/>
            <person name="Osman S."/>
            <person name="Markiewicz E."/>
            <person name="Oyono O.L."/>
            <person name="Patti C."/>
            <person name="Phunkhang P."/>
            <person name="Pierre F."/>
            <person name="Priest M."/>
            <person name="Raghuraman S."/>
            <person name="Rege F."/>
            <person name="Reyes R."/>
            <person name="Rise C."/>
            <person name="Rogov P."/>
            <person name="Ross K."/>
            <person name="Ryan E."/>
            <person name="Settipalli S."/>
            <person name="Shea T."/>
            <person name="Sherpa N."/>
            <person name="Shi L."/>
            <person name="Shih D."/>
            <person name="Sparrow T."/>
            <person name="Spaulding J."/>
            <person name="Stalker J."/>
            <person name="Stange-Thomann N."/>
            <person name="Stavropoulos S."/>
            <person name="Stone C."/>
            <person name="Strader C."/>
            <person name="Tesfaye S."/>
            <person name="Thomson T."/>
            <person name="Thoulutsang Y."/>
            <person name="Thoulutsang D."/>
            <person name="Topham K."/>
            <person name="Topping I."/>
            <person name="Tsamla T."/>
            <person name="Vassiliev H."/>
            <person name="Vo A."/>
            <person name="Wangchuk T."/>
            <person name="Wangdi T."/>
            <person name="Weiand M."/>
            <person name="Wilkinson J."/>
            <person name="Wilson A."/>
            <person name="Yadav S."/>
            <person name="Young G."/>
            <person name="Yu Q."/>
            <person name="Zembek L."/>
            <person name="Zhong D."/>
            <person name="Zimmer A."/>
            <person name="Zwirko Z."/>
            <person name="Jaffe D.B."/>
            <person name="Alvarez P."/>
            <person name="Brockman W."/>
            <person name="Butler J."/>
            <person name="Chin C."/>
            <person name="Gnerre S."/>
            <person name="Grabherr M."/>
            <person name="Kleber M."/>
            <person name="Mauceli E."/>
            <person name="MacCallum I."/>
        </authorList>
    </citation>
    <scope>NUCLEOTIDE SEQUENCE [LARGE SCALE GENOMIC DNA]</scope>
    <source>
        <strain evidence="4">Tucson 15081-1352.22</strain>
    </source>
</reference>
<evidence type="ECO:0000256" key="2">
    <source>
        <dbReference type="SAM" id="SignalP"/>
    </source>
</evidence>
<feature type="chain" id="PRO_5006387830" evidence="2">
    <location>
        <begin position="18"/>
        <end position="133"/>
    </location>
</feature>
<keyword evidence="1" id="KW-0175">Coiled coil</keyword>
<dbReference type="AlphaFoldDB" id="A0A0Q9XDY9"/>
<gene>
    <name evidence="3" type="primary">Dmoj\GI25697</name>
    <name evidence="3" type="ORF">Dmoj_GI25697</name>
</gene>
<proteinExistence type="predicted"/>
<dbReference type="InParanoid" id="A0A0Q9XDY9"/>
<evidence type="ECO:0000313" key="3">
    <source>
        <dbReference type="EMBL" id="KRG06621.1"/>
    </source>
</evidence>
<feature type="coiled-coil region" evidence="1">
    <location>
        <begin position="55"/>
        <end position="96"/>
    </location>
</feature>
<keyword evidence="4" id="KW-1185">Reference proteome</keyword>
<keyword evidence="2" id="KW-0732">Signal</keyword>
<sequence>MQFVVIFLIAFLAGASAKDDSLSESSAALEKQCGSFCYTLLRTLSQSGDKAKKAAEESAITIRNQDNQIKELEMKVAELKANLELMKEKEIEYEAKIKSNDDLVVDVGLKLDSLTNKVAQIADIKSNRTEPKV</sequence>
<feature type="signal peptide" evidence="2">
    <location>
        <begin position="1"/>
        <end position="17"/>
    </location>
</feature>
<dbReference type="KEGG" id="dmo:Dmoj_GI25697"/>
<name>A0A0Q9XDY9_DROMO</name>
<protein>
    <submittedName>
        <fullName evidence="3">Uncharacterized protein</fullName>
    </submittedName>
</protein>
<dbReference type="Proteomes" id="UP000009192">
    <property type="component" value="Unassembled WGS sequence"/>
</dbReference>
<organism evidence="3 4">
    <name type="scientific">Drosophila mojavensis</name>
    <name type="common">Fruit fly</name>
    <dbReference type="NCBI Taxonomy" id="7230"/>
    <lineage>
        <taxon>Eukaryota</taxon>
        <taxon>Metazoa</taxon>
        <taxon>Ecdysozoa</taxon>
        <taxon>Arthropoda</taxon>
        <taxon>Hexapoda</taxon>
        <taxon>Insecta</taxon>
        <taxon>Pterygota</taxon>
        <taxon>Neoptera</taxon>
        <taxon>Endopterygota</taxon>
        <taxon>Diptera</taxon>
        <taxon>Brachycera</taxon>
        <taxon>Muscomorpha</taxon>
        <taxon>Ephydroidea</taxon>
        <taxon>Drosophilidae</taxon>
        <taxon>Drosophila</taxon>
    </lineage>
</organism>
<evidence type="ECO:0000313" key="4">
    <source>
        <dbReference type="Proteomes" id="UP000009192"/>
    </source>
</evidence>
<dbReference type="OrthoDB" id="7863990at2759"/>
<evidence type="ECO:0000256" key="1">
    <source>
        <dbReference type="SAM" id="Coils"/>
    </source>
</evidence>